<keyword evidence="2" id="KW-1185">Reference proteome</keyword>
<sequence length="77" mass="9114">MKIAVLYKTNIVDNLQGNYIKNMLEKRLKNSVIDFNYQTTQTFIKATSLNRYQLFEIPEFLNVLGFQCEIIDKKNSF</sequence>
<organism evidence="1 2">
    <name type="scientific">Flavobacterium arsenatis</name>
    <dbReference type="NCBI Taxonomy" id="1484332"/>
    <lineage>
        <taxon>Bacteria</taxon>
        <taxon>Pseudomonadati</taxon>
        <taxon>Bacteroidota</taxon>
        <taxon>Flavobacteriia</taxon>
        <taxon>Flavobacteriales</taxon>
        <taxon>Flavobacteriaceae</taxon>
        <taxon>Flavobacterium</taxon>
    </lineage>
</organism>
<evidence type="ECO:0000313" key="2">
    <source>
        <dbReference type="Proteomes" id="UP001255185"/>
    </source>
</evidence>
<proteinExistence type="predicted"/>
<accession>A0ABU1TP44</accession>
<reference evidence="1 2" key="1">
    <citation type="submission" date="2023-07" db="EMBL/GenBank/DDBJ databases">
        <title>Sorghum-associated microbial communities from plants grown in Nebraska, USA.</title>
        <authorList>
            <person name="Schachtman D."/>
        </authorList>
    </citation>
    <scope>NUCLEOTIDE SEQUENCE [LARGE SCALE GENOMIC DNA]</scope>
    <source>
        <strain evidence="1 2">3773</strain>
    </source>
</reference>
<dbReference type="EMBL" id="JAVDVI010000004">
    <property type="protein sequence ID" value="MDR6967223.1"/>
    <property type="molecule type" value="Genomic_DNA"/>
</dbReference>
<dbReference type="Proteomes" id="UP001255185">
    <property type="component" value="Unassembled WGS sequence"/>
</dbReference>
<dbReference type="RefSeq" id="WP_310025247.1">
    <property type="nucleotide sequence ID" value="NZ_JAVDVI010000004.1"/>
</dbReference>
<evidence type="ECO:0000313" key="1">
    <source>
        <dbReference type="EMBL" id="MDR6967223.1"/>
    </source>
</evidence>
<protein>
    <submittedName>
        <fullName evidence="1">Uncharacterized protein</fullName>
    </submittedName>
</protein>
<gene>
    <name evidence="1" type="ORF">J2X31_001230</name>
</gene>
<name>A0ABU1TP44_9FLAO</name>
<comment type="caution">
    <text evidence="1">The sequence shown here is derived from an EMBL/GenBank/DDBJ whole genome shotgun (WGS) entry which is preliminary data.</text>
</comment>